<dbReference type="EMBL" id="BRXY01000590">
    <property type="protein sequence ID" value="GMI02078.1"/>
    <property type="molecule type" value="Genomic_DNA"/>
</dbReference>
<evidence type="ECO:0000313" key="2">
    <source>
        <dbReference type="Proteomes" id="UP001165085"/>
    </source>
</evidence>
<dbReference type="Proteomes" id="UP001165085">
    <property type="component" value="Unassembled WGS sequence"/>
</dbReference>
<reference evidence="2" key="1">
    <citation type="journal article" date="2023" name="Commun. Biol.">
        <title>Genome analysis of Parmales, the sister group of diatoms, reveals the evolutionary specialization of diatoms from phago-mixotrophs to photoautotrophs.</title>
        <authorList>
            <person name="Ban H."/>
            <person name="Sato S."/>
            <person name="Yoshikawa S."/>
            <person name="Yamada K."/>
            <person name="Nakamura Y."/>
            <person name="Ichinomiya M."/>
            <person name="Sato N."/>
            <person name="Blanc-Mathieu R."/>
            <person name="Endo H."/>
            <person name="Kuwata A."/>
            <person name="Ogata H."/>
        </authorList>
    </citation>
    <scope>NUCLEOTIDE SEQUENCE [LARGE SCALE GENOMIC DNA]</scope>
    <source>
        <strain evidence="2">NIES 3701</strain>
    </source>
</reference>
<protein>
    <submittedName>
        <fullName evidence="1">Uncharacterized protein</fullName>
    </submittedName>
</protein>
<dbReference type="OrthoDB" id="10502204at2759"/>
<evidence type="ECO:0000313" key="1">
    <source>
        <dbReference type="EMBL" id="GMI02078.1"/>
    </source>
</evidence>
<proteinExistence type="predicted"/>
<keyword evidence="2" id="KW-1185">Reference proteome</keyword>
<comment type="caution">
    <text evidence="1">The sequence shown here is derived from an EMBL/GenBank/DDBJ whole genome shotgun (WGS) entry which is preliminary data.</text>
</comment>
<dbReference type="AlphaFoldDB" id="A0A9W7F5G7"/>
<name>A0A9W7F5G7_9STRA</name>
<gene>
    <name evidence="1" type="ORF">TrST_g8795</name>
</gene>
<sequence>MSTPTVPPPAGEQLAPRQIQVLGELNAVVSTLEAIDSALDDVNNLISKDHESSIYCKQSQALKSLKKWESMIKKSRGEGPSKSPSK</sequence>
<organism evidence="1 2">
    <name type="scientific">Triparma strigata</name>
    <dbReference type="NCBI Taxonomy" id="1606541"/>
    <lineage>
        <taxon>Eukaryota</taxon>
        <taxon>Sar</taxon>
        <taxon>Stramenopiles</taxon>
        <taxon>Ochrophyta</taxon>
        <taxon>Bolidophyceae</taxon>
        <taxon>Parmales</taxon>
        <taxon>Triparmaceae</taxon>
        <taxon>Triparma</taxon>
    </lineage>
</organism>
<accession>A0A9W7F5G7</accession>